<proteinExistence type="predicted"/>
<dbReference type="AlphaFoldDB" id="A0A0D2XSB8"/>
<dbReference type="EnsemblFungi" id="FOXG_06870T0">
    <property type="protein sequence ID" value="FOXG_06870P0"/>
    <property type="gene ID" value="FOXG_06870"/>
</dbReference>
<sequence length="229" mass="25634">MFISECDEKGSIYTTRISSELLYHVILTVIDFHLDSSGAKRSIYILGTRTTLDSAKDSAFRVLHTLRYEPEDFIEYAVHSSHTKDWAYGNGVLVYAKAPAGQVFQISIQATPNTEQLLGDSDGSIMLPQGIPSLYYVTQTVIDYNKDRTGCVQEMQIEGTFVHRADANNAARKLLDPLDYAEYDTADKMKGEWPYGDDVVAHAVAETGENTTVEVKTVVDTHYKYEKVV</sequence>
<accession>A0A0D2XSB8</accession>
<evidence type="ECO:0000313" key="2">
    <source>
        <dbReference type="Proteomes" id="UP000002489"/>
    </source>
</evidence>
<evidence type="ECO:0000313" key="1">
    <source>
        <dbReference type="EnsemblFungi" id="FOXG_06870P0"/>
    </source>
</evidence>
<reference evidence="2" key="1">
    <citation type="journal article" date="2012" name="Mol. Plant Microbe Interact.">
        <title>A highly conserved effector in Fusarium oxysporum is required for full virulence on Arabidopsis.</title>
        <authorList>
            <person name="Thatcher L.F."/>
            <person name="Gardiner D.M."/>
            <person name="Kazan K."/>
            <person name="Manners J."/>
        </authorList>
    </citation>
    <scope>NUCLEOTIDE SEQUENCE [LARGE SCALE GENOMIC DNA]</scope>
    <source>
        <strain evidence="2">Fo5176</strain>
    </source>
</reference>
<reference evidence="1" key="2">
    <citation type="submission" date="2025-08" db="UniProtKB">
        <authorList>
            <consortium name="EnsemblFungi"/>
        </authorList>
    </citation>
    <scope>IDENTIFICATION</scope>
    <source>
        <strain evidence="1">4287 / CBS 123668 / FGSC 9935 / NRRL 34936</strain>
    </source>
</reference>
<organism evidence="1 2">
    <name type="scientific">Fusarium oxysporum (strain Fo5176)</name>
    <name type="common">Fusarium vascular wilt</name>
    <dbReference type="NCBI Taxonomy" id="660025"/>
    <lineage>
        <taxon>Eukaryota</taxon>
        <taxon>Fungi</taxon>
        <taxon>Dikarya</taxon>
        <taxon>Ascomycota</taxon>
        <taxon>Pezizomycotina</taxon>
        <taxon>Sordariomycetes</taxon>
        <taxon>Hypocreomycetidae</taxon>
        <taxon>Hypocreales</taxon>
        <taxon>Nectriaceae</taxon>
        <taxon>Fusarium</taxon>
        <taxon>Fusarium oxysporum species complex</taxon>
    </lineage>
</organism>
<protein>
    <submittedName>
        <fullName evidence="1">Uncharacterized protein</fullName>
    </submittedName>
</protein>
<dbReference type="Proteomes" id="UP000002489">
    <property type="component" value="Unassembled WGS sequence"/>
</dbReference>
<name>A0A0D2XSB8_FUSOF</name>